<proteinExistence type="predicted"/>
<dbReference type="STRING" id="909613.UO65_5236"/>
<dbReference type="PANTHER" id="PTHR24567">
    <property type="entry name" value="CRP FAMILY TRANSCRIPTIONAL REGULATORY PROTEIN"/>
    <property type="match status" value="1"/>
</dbReference>
<dbReference type="Pfam" id="PF00027">
    <property type="entry name" value="cNMP_binding"/>
    <property type="match status" value="1"/>
</dbReference>
<dbReference type="OrthoDB" id="41390at2"/>
<keyword evidence="3" id="KW-0804">Transcription</keyword>
<dbReference type="GO" id="GO:0003700">
    <property type="term" value="F:DNA-binding transcription factor activity"/>
    <property type="evidence" value="ECO:0007669"/>
    <property type="project" value="TreeGrafter"/>
</dbReference>
<dbReference type="PROSITE" id="PS50042">
    <property type="entry name" value="CNMP_BINDING_3"/>
    <property type="match status" value="1"/>
</dbReference>
<sequence length="236" mass="24935">MQAAVAGRWLPGTFLARLGPVAPALLDLGRSRVLGAGERLITQGDDNTSVFLLESADRDSAACVKVTATTPNGTESLLGIRLAGDIVGELAALRDDGRRSATVTTCTETVVHAVTHERFLGFLRAEPVAWEALSRVLADRLDWANRRRLDFGGYVVRVRLARVLLELAERHGHGAVGGIALGVKLSQAELGRLIGAGADAAAGAVAELRRAGVLSTEYQRPTITDLAGLRELAGEN</sequence>
<evidence type="ECO:0000259" key="4">
    <source>
        <dbReference type="PROSITE" id="PS50042"/>
    </source>
</evidence>
<dbReference type="RefSeq" id="WP_035287282.1">
    <property type="nucleotide sequence ID" value="NZ_AYXG01000203.1"/>
</dbReference>
<dbReference type="InterPro" id="IPR018490">
    <property type="entry name" value="cNMP-bd_dom_sf"/>
</dbReference>
<accession>W7IGU1</accession>
<dbReference type="GO" id="GO:0005829">
    <property type="term" value="C:cytosol"/>
    <property type="evidence" value="ECO:0007669"/>
    <property type="project" value="TreeGrafter"/>
</dbReference>
<evidence type="ECO:0000256" key="1">
    <source>
        <dbReference type="ARBA" id="ARBA00023015"/>
    </source>
</evidence>
<dbReference type="CDD" id="cd00038">
    <property type="entry name" value="CAP_ED"/>
    <property type="match status" value="1"/>
</dbReference>
<evidence type="ECO:0000313" key="6">
    <source>
        <dbReference type="Proteomes" id="UP000019277"/>
    </source>
</evidence>
<dbReference type="EMBL" id="AYXG01000203">
    <property type="protein sequence ID" value="EWC59508.1"/>
    <property type="molecule type" value="Genomic_DNA"/>
</dbReference>
<dbReference type="SMART" id="SM00100">
    <property type="entry name" value="cNMP"/>
    <property type="match status" value="1"/>
</dbReference>
<organism evidence="5 6">
    <name type="scientific">Actinokineospora spheciospongiae</name>
    <dbReference type="NCBI Taxonomy" id="909613"/>
    <lineage>
        <taxon>Bacteria</taxon>
        <taxon>Bacillati</taxon>
        <taxon>Actinomycetota</taxon>
        <taxon>Actinomycetes</taxon>
        <taxon>Pseudonocardiales</taxon>
        <taxon>Pseudonocardiaceae</taxon>
        <taxon>Actinokineospora</taxon>
    </lineage>
</organism>
<dbReference type="InterPro" id="IPR012318">
    <property type="entry name" value="HTH_CRP"/>
</dbReference>
<evidence type="ECO:0000313" key="5">
    <source>
        <dbReference type="EMBL" id="EWC59508.1"/>
    </source>
</evidence>
<keyword evidence="1" id="KW-0805">Transcription regulation</keyword>
<dbReference type="eggNOG" id="COG0664">
    <property type="taxonomic scope" value="Bacteria"/>
</dbReference>
<keyword evidence="2" id="KW-0238">DNA-binding</keyword>
<dbReference type="PANTHER" id="PTHR24567:SF68">
    <property type="entry name" value="DNA-BINDING TRANSCRIPTIONAL DUAL REGULATOR CRP"/>
    <property type="match status" value="1"/>
</dbReference>
<feature type="domain" description="Cyclic nucleotide-binding" evidence="4">
    <location>
        <begin position="25"/>
        <end position="123"/>
    </location>
</feature>
<name>W7IGU1_9PSEU</name>
<dbReference type="Gene3D" id="2.60.120.10">
    <property type="entry name" value="Jelly Rolls"/>
    <property type="match status" value="1"/>
</dbReference>
<reference evidence="5 6" key="1">
    <citation type="journal article" date="2014" name="Genome Announc.">
        <title>Draft Genome Sequence of the Antitrypanosomally Active Sponge-Associated Bacterium Actinokineospora sp. Strain EG49.</title>
        <authorList>
            <person name="Harjes J."/>
            <person name="Ryu T."/>
            <person name="Abdelmohsen U.R."/>
            <person name="Moitinho-Silva L."/>
            <person name="Horn H."/>
            <person name="Ravasi T."/>
            <person name="Hentschel U."/>
        </authorList>
    </citation>
    <scope>NUCLEOTIDE SEQUENCE [LARGE SCALE GENOMIC DNA]</scope>
    <source>
        <strain evidence="5 6">EG49</strain>
    </source>
</reference>
<evidence type="ECO:0000256" key="3">
    <source>
        <dbReference type="ARBA" id="ARBA00023163"/>
    </source>
</evidence>
<protein>
    <submittedName>
        <fullName evidence="5">Transcriptional regulator with cyclic nucleotide-binding domain</fullName>
    </submittedName>
</protein>
<dbReference type="InterPro" id="IPR050397">
    <property type="entry name" value="Env_Response_Regulators"/>
</dbReference>
<dbReference type="InterPro" id="IPR014710">
    <property type="entry name" value="RmlC-like_jellyroll"/>
</dbReference>
<keyword evidence="6" id="KW-1185">Reference proteome</keyword>
<dbReference type="Proteomes" id="UP000019277">
    <property type="component" value="Unassembled WGS sequence"/>
</dbReference>
<dbReference type="SUPFAM" id="SSF46785">
    <property type="entry name" value="Winged helix' DNA-binding domain"/>
    <property type="match status" value="1"/>
</dbReference>
<accession>A0A8E2X548</accession>
<dbReference type="AlphaFoldDB" id="W7IGU1"/>
<dbReference type="InterPro" id="IPR000595">
    <property type="entry name" value="cNMP-bd_dom"/>
</dbReference>
<dbReference type="GO" id="GO:0003677">
    <property type="term" value="F:DNA binding"/>
    <property type="evidence" value="ECO:0007669"/>
    <property type="project" value="UniProtKB-KW"/>
</dbReference>
<dbReference type="Pfam" id="PF13545">
    <property type="entry name" value="HTH_Crp_2"/>
    <property type="match status" value="1"/>
</dbReference>
<gene>
    <name evidence="5" type="ORF">UO65_5236</name>
</gene>
<comment type="caution">
    <text evidence="5">The sequence shown here is derived from an EMBL/GenBank/DDBJ whole genome shotgun (WGS) entry which is preliminary data.</text>
</comment>
<dbReference type="InterPro" id="IPR036390">
    <property type="entry name" value="WH_DNA-bd_sf"/>
</dbReference>
<evidence type="ECO:0000256" key="2">
    <source>
        <dbReference type="ARBA" id="ARBA00023125"/>
    </source>
</evidence>
<dbReference type="SUPFAM" id="SSF51206">
    <property type="entry name" value="cAMP-binding domain-like"/>
    <property type="match status" value="1"/>
</dbReference>